<dbReference type="EMBL" id="CP077716">
    <property type="protein sequence ID" value="QXJ27101.1"/>
    <property type="molecule type" value="Genomic_DNA"/>
</dbReference>
<dbReference type="Proteomes" id="UP000694018">
    <property type="component" value="Chromosome"/>
</dbReference>
<gene>
    <name evidence="2" type="ORF">J5U23_02883</name>
    <name evidence="1" type="ORF">J5U23_p2883</name>
</gene>
<evidence type="ECO:0000313" key="3">
    <source>
        <dbReference type="Proteomes" id="UP000694018"/>
    </source>
</evidence>
<reference evidence="1" key="1">
    <citation type="journal article" date="2021" name="Environ. Microbiol.">
        <title>New insights into the diversity and evolution of the archaeal mobilome from three complete genomes of Saccharolobus shibatae.</title>
        <authorList>
            <person name="Medvedeva S."/>
            <person name="Brandt D."/>
            <person name="Cvirkaite-Krupovic V."/>
            <person name="Liu Y."/>
            <person name="Severinov K."/>
            <person name="Ishino S."/>
            <person name="Ishino Y."/>
            <person name="Prangishvili D."/>
            <person name="Kalinowski J."/>
            <person name="Krupovic M."/>
        </authorList>
    </citation>
    <scope>NUCLEOTIDE SEQUENCE</scope>
    <source>
        <strain evidence="2">B12</strain>
        <plasmid evidence="1">pB12E5</plasmid>
    </source>
</reference>
<dbReference type="Proteomes" id="UP000694018">
    <property type="component" value="Plasmid pB12E5"/>
</dbReference>
<evidence type="ECO:0000313" key="1">
    <source>
        <dbReference type="EMBL" id="QXJ27101.1"/>
    </source>
</evidence>
<organism evidence="1 3">
    <name type="scientific">Saccharolobus shibatae (strain ATCC 51178 / DSM 5389 / JCM 8931 / NBRC 15437 / B12)</name>
    <name type="common">Sulfolobus shibatae</name>
    <dbReference type="NCBI Taxonomy" id="523848"/>
    <lineage>
        <taxon>Archaea</taxon>
        <taxon>Thermoproteota</taxon>
        <taxon>Thermoprotei</taxon>
        <taxon>Sulfolobales</taxon>
        <taxon>Sulfolobaceae</taxon>
        <taxon>Saccharolobus</taxon>
    </lineage>
</organism>
<protein>
    <submittedName>
        <fullName evidence="1">Uncharacterized protein</fullName>
    </submittedName>
</protein>
<dbReference type="KEGG" id="sshi:J5U23_p2883"/>
<keyword evidence="1" id="KW-0614">Plasmid</keyword>
<dbReference type="AlphaFoldDB" id="A0A8F5BL22"/>
<geneLocation type="plasmid" evidence="1 3">
    <name>pB12E5</name>
</geneLocation>
<dbReference type="KEGG" id="sshi:J5U23_02883"/>
<evidence type="ECO:0000313" key="2">
    <source>
        <dbReference type="EMBL" id="QXJ29994.1"/>
    </source>
</evidence>
<accession>A0A8F5BL22</accession>
<dbReference type="EMBL" id="CP077717">
    <property type="protein sequence ID" value="QXJ29994.1"/>
    <property type="molecule type" value="Genomic_DNA"/>
</dbReference>
<name>A0A8F5BL22_SACSH</name>
<proteinExistence type="predicted"/>
<sequence>MRITIPSQYIENNVECECEHDEWHECRVHADDLEYEFEPSEAEVSYEDIIDIIEDNLDEVIRYLSKYHRIELKETLQGKVRK</sequence>